<organism evidence="1 2">
    <name type="scientific">Saccharothrix yanglingensis</name>
    <dbReference type="NCBI Taxonomy" id="659496"/>
    <lineage>
        <taxon>Bacteria</taxon>
        <taxon>Bacillati</taxon>
        <taxon>Actinomycetota</taxon>
        <taxon>Actinomycetes</taxon>
        <taxon>Pseudonocardiales</taxon>
        <taxon>Pseudonocardiaceae</taxon>
        <taxon>Saccharothrix</taxon>
    </lineage>
</organism>
<dbReference type="NCBIfam" id="NF047719">
    <property type="entry name" value="SCO6745_fam_HTH"/>
    <property type="match status" value="1"/>
</dbReference>
<gene>
    <name evidence="1" type="ORF">CKY47_19395</name>
</gene>
<evidence type="ECO:0000313" key="2">
    <source>
        <dbReference type="Proteomes" id="UP001225605"/>
    </source>
</evidence>
<reference evidence="1 2" key="1">
    <citation type="submission" date="2017-06" db="EMBL/GenBank/DDBJ databases">
        <title>Cultured bacterium strain Saccharothrix yanglingensis Hhs.015.</title>
        <authorList>
            <person name="Xia Y."/>
        </authorList>
    </citation>
    <scope>NUCLEOTIDE SEQUENCE [LARGE SCALE GENOMIC DNA]</scope>
    <source>
        <strain evidence="1 2">Hhs.015</strain>
    </source>
</reference>
<proteinExistence type="predicted"/>
<evidence type="ECO:0008006" key="3">
    <source>
        <dbReference type="Google" id="ProtNLM"/>
    </source>
</evidence>
<dbReference type="Proteomes" id="UP001225605">
    <property type="component" value="Unassembled WGS sequence"/>
</dbReference>
<sequence length="305" mass="32628">MHLVGRPTNLVVMTPRDLWLRFETYHDVTYFSPESRAATDALGCKGGWMGYFGMRAAPLGAVPPEVVTAAFFTFHPRMVARALPDAWDVATPARYLEARLEGVDGALRRMLESLDLAEAADLAVAAATATPLAGRVLAAANRALPVPGEPHLALWWACTVLRESRGDGHVAALVAAGLGPCEALVLFDADKGLGADYLRRARGWTADEWAAAESALRERGLVDGGLTPAGRALRDDVERATDDAARDCWAEVDAARFTGLMTPVALRLGHLNEAMRTNPMAIDPVAQIAGQPDADRPGPRARMGT</sequence>
<keyword evidence="2" id="KW-1185">Reference proteome</keyword>
<comment type="caution">
    <text evidence="1">The sequence shown here is derived from an EMBL/GenBank/DDBJ whole genome shotgun (WGS) entry which is preliminary data.</text>
</comment>
<dbReference type="Pfam" id="PF21863">
    <property type="entry name" value="HTH_67"/>
    <property type="match status" value="1"/>
</dbReference>
<accession>A0ABU0X1W7</accession>
<dbReference type="EMBL" id="NSDM01000008">
    <property type="protein sequence ID" value="MDQ2586115.1"/>
    <property type="molecule type" value="Genomic_DNA"/>
</dbReference>
<name>A0ABU0X1W7_9PSEU</name>
<evidence type="ECO:0000313" key="1">
    <source>
        <dbReference type="EMBL" id="MDQ2586115.1"/>
    </source>
</evidence>
<protein>
    <recommendedName>
        <fullName evidence="3">SalK</fullName>
    </recommendedName>
</protein>
<dbReference type="InterPro" id="IPR054058">
    <property type="entry name" value="HTH_67"/>
</dbReference>